<evidence type="ECO:0000256" key="6">
    <source>
        <dbReference type="SAM" id="Phobius"/>
    </source>
</evidence>
<dbReference type="InterPro" id="IPR011701">
    <property type="entry name" value="MFS"/>
</dbReference>
<dbReference type="Proteomes" id="UP000030671">
    <property type="component" value="Unassembled WGS sequence"/>
</dbReference>
<feature type="region of interest" description="Disordered" evidence="5">
    <location>
        <begin position="1"/>
        <end position="50"/>
    </location>
</feature>
<dbReference type="Gene3D" id="1.20.1250.20">
    <property type="entry name" value="MFS general substrate transporter like domains"/>
    <property type="match status" value="1"/>
</dbReference>
<dbReference type="GO" id="GO:0022857">
    <property type="term" value="F:transmembrane transporter activity"/>
    <property type="evidence" value="ECO:0007669"/>
    <property type="project" value="InterPro"/>
</dbReference>
<dbReference type="GO" id="GO:0005886">
    <property type="term" value="C:plasma membrane"/>
    <property type="evidence" value="ECO:0007669"/>
    <property type="project" value="TreeGrafter"/>
</dbReference>
<evidence type="ECO:0000256" key="2">
    <source>
        <dbReference type="ARBA" id="ARBA00022692"/>
    </source>
</evidence>
<dbReference type="GeneID" id="20678215"/>
<evidence type="ECO:0000259" key="7">
    <source>
        <dbReference type="PROSITE" id="PS50850"/>
    </source>
</evidence>
<dbReference type="eggNOG" id="KOG0255">
    <property type="taxonomic scope" value="Eukaryota"/>
</dbReference>
<feature type="transmembrane region" description="Helical" evidence="6">
    <location>
        <begin position="228"/>
        <end position="246"/>
    </location>
</feature>
<feature type="transmembrane region" description="Helical" evidence="6">
    <location>
        <begin position="512"/>
        <end position="531"/>
    </location>
</feature>
<feature type="compositionally biased region" description="Low complexity" evidence="5">
    <location>
        <begin position="1"/>
        <end position="23"/>
    </location>
</feature>
<feature type="region of interest" description="Disordered" evidence="5">
    <location>
        <begin position="281"/>
        <end position="303"/>
    </location>
</feature>
<dbReference type="InterPro" id="IPR020846">
    <property type="entry name" value="MFS_dom"/>
</dbReference>
<protein>
    <submittedName>
        <fullName evidence="8">Major facilitator superfamily</fullName>
    </submittedName>
</protein>
<dbReference type="RefSeq" id="XP_009550499.1">
    <property type="nucleotide sequence ID" value="XM_009552204.1"/>
</dbReference>
<dbReference type="PROSITE" id="PS50850">
    <property type="entry name" value="MFS"/>
    <property type="match status" value="1"/>
</dbReference>
<proteinExistence type="predicted"/>
<keyword evidence="3 6" id="KW-1133">Transmembrane helix</keyword>
<dbReference type="OrthoDB" id="2585655at2759"/>
<comment type="subcellular location">
    <subcellularLocation>
        <location evidence="1">Membrane</location>
        <topology evidence="1">Multi-pass membrane protein</topology>
    </subcellularLocation>
</comment>
<dbReference type="KEGG" id="hir:HETIRDRAFT_52446"/>
<dbReference type="HOGENOM" id="CLU_008455_8_5_1"/>
<dbReference type="SUPFAM" id="SSF103473">
    <property type="entry name" value="MFS general substrate transporter"/>
    <property type="match status" value="1"/>
</dbReference>
<feature type="transmembrane region" description="Helical" evidence="6">
    <location>
        <begin position="444"/>
        <end position="469"/>
    </location>
</feature>
<name>W4JVW4_HETIT</name>
<evidence type="ECO:0000313" key="8">
    <source>
        <dbReference type="EMBL" id="ETW77215.1"/>
    </source>
</evidence>
<dbReference type="Pfam" id="PF07690">
    <property type="entry name" value="MFS_1"/>
    <property type="match status" value="1"/>
</dbReference>
<gene>
    <name evidence="8" type="ORF">HETIRDRAFT_52446</name>
</gene>
<feature type="transmembrane region" description="Helical" evidence="6">
    <location>
        <begin position="340"/>
        <end position="364"/>
    </location>
</feature>
<evidence type="ECO:0000256" key="1">
    <source>
        <dbReference type="ARBA" id="ARBA00004141"/>
    </source>
</evidence>
<feature type="transmembrane region" description="Helical" evidence="6">
    <location>
        <begin position="376"/>
        <end position="396"/>
    </location>
</feature>
<dbReference type="AlphaFoldDB" id="W4JVW4"/>
<feature type="transmembrane region" description="Helical" evidence="6">
    <location>
        <begin position="200"/>
        <end position="222"/>
    </location>
</feature>
<dbReference type="EMBL" id="KI925463">
    <property type="protein sequence ID" value="ETW77215.1"/>
    <property type="molecule type" value="Genomic_DNA"/>
</dbReference>
<feature type="domain" description="Major facilitator superfamily (MFS) profile" evidence="7">
    <location>
        <begin position="72"/>
        <end position="534"/>
    </location>
</feature>
<reference evidence="8 9" key="1">
    <citation type="journal article" date="2012" name="New Phytol.">
        <title>Insight into trade-off between wood decay and parasitism from the genome of a fungal forest pathogen.</title>
        <authorList>
            <person name="Olson A."/>
            <person name="Aerts A."/>
            <person name="Asiegbu F."/>
            <person name="Belbahri L."/>
            <person name="Bouzid O."/>
            <person name="Broberg A."/>
            <person name="Canback B."/>
            <person name="Coutinho P.M."/>
            <person name="Cullen D."/>
            <person name="Dalman K."/>
            <person name="Deflorio G."/>
            <person name="van Diepen L.T."/>
            <person name="Dunand C."/>
            <person name="Duplessis S."/>
            <person name="Durling M."/>
            <person name="Gonthier P."/>
            <person name="Grimwood J."/>
            <person name="Fossdal C.G."/>
            <person name="Hansson D."/>
            <person name="Henrissat B."/>
            <person name="Hietala A."/>
            <person name="Himmelstrand K."/>
            <person name="Hoffmeister D."/>
            <person name="Hogberg N."/>
            <person name="James T.Y."/>
            <person name="Karlsson M."/>
            <person name="Kohler A."/>
            <person name="Kues U."/>
            <person name="Lee Y.H."/>
            <person name="Lin Y.C."/>
            <person name="Lind M."/>
            <person name="Lindquist E."/>
            <person name="Lombard V."/>
            <person name="Lucas S."/>
            <person name="Lunden K."/>
            <person name="Morin E."/>
            <person name="Murat C."/>
            <person name="Park J."/>
            <person name="Raffaello T."/>
            <person name="Rouze P."/>
            <person name="Salamov A."/>
            <person name="Schmutz J."/>
            <person name="Solheim H."/>
            <person name="Stahlberg J."/>
            <person name="Velez H."/>
            <person name="de Vries R.P."/>
            <person name="Wiebenga A."/>
            <person name="Woodward S."/>
            <person name="Yakovlev I."/>
            <person name="Garbelotto M."/>
            <person name="Martin F."/>
            <person name="Grigoriev I.V."/>
            <person name="Stenlid J."/>
        </authorList>
    </citation>
    <scope>NUCLEOTIDE SEQUENCE [LARGE SCALE GENOMIC DNA]</scope>
    <source>
        <strain evidence="8 9">TC 32-1</strain>
    </source>
</reference>
<dbReference type="PANTHER" id="PTHR23502">
    <property type="entry name" value="MAJOR FACILITATOR SUPERFAMILY"/>
    <property type="match status" value="1"/>
</dbReference>
<dbReference type="InterPro" id="IPR036259">
    <property type="entry name" value="MFS_trans_sf"/>
</dbReference>
<accession>W4JVW4</accession>
<dbReference type="Gene3D" id="1.20.1720.10">
    <property type="entry name" value="Multidrug resistance protein D"/>
    <property type="match status" value="1"/>
</dbReference>
<evidence type="ECO:0000313" key="9">
    <source>
        <dbReference type="Proteomes" id="UP000030671"/>
    </source>
</evidence>
<dbReference type="PANTHER" id="PTHR23502:SF5">
    <property type="entry name" value="QUINIDINE RESISTANCE PROTEIN 3"/>
    <property type="match status" value="1"/>
</dbReference>
<feature type="transmembrane region" description="Helical" evidence="6">
    <location>
        <begin position="137"/>
        <end position="156"/>
    </location>
</feature>
<organism evidence="8 9">
    <name type="scientific">Heterobasidion irregulare (strain TC 32-1)</name>
    <dbReference type="NCBI Taxonomy" id="747525"/>
    <lineage>
        <taxon>Eukaryota</taxon>
        <taxon>Fungi</taxon>
        <taxon>Dikarya</taxon>
        <taxon>Basidiomycota</taxon>
        <taxon>Agaricomycotina</taxon>
        <taxon>Agaricomycetes</taxon>
        <taxon>Russulales</taxon>
        <taxon>Bondarzewiaceae</taxon>
        <taxon>Heterobasidion</taxon>
        <taxon>Heterobasidion annosum species complex</taxon>
    </lineage>
</organism>
<feature type="transmembrane region" description="Helical" evidence="6">
    <location>
        <begin position="422"/>
        <end position="438"/>
    </location>
</feature>
<feature type="transmembrane region" description="Helical" evidence="6">
    <location>
        <begin position="481"/>
        <end position="500"/>
    </location>
</feature>
<feature type="transmembrane region" description="Helical" evidence="6">
    <location>
        <begin position="168"/>
        <end position="188"/>
    </location>
</feature>
<dbReference type="InParanoid" id="W4JVW4"/>
<evidence type="ECO:0000256" key="5">
    <source>
        <dbReference type="SAM" id="MobiDB-lite"/>
    </source>
</evidence>
<feature type="compositionally biased region" description="Polar residues" evidence="5">
    <location>
        <begin position="281"/>
        <end position="292"/>
    </location>
</feature>
<evidence type="ECO:0000256" key="3">
    <source>
        <dbReference type="ARBA" id="ARBA00022989"/>
    </source>
</evidence>
<feature type="transmembrane region" description="Helical" evidence="6">
    <location>
        <begin position="70"/>
        <end position="90"/>
    </location>
</feature>
<keyword evidence="4 6" id="KW-0472">Membrane</keyword>
<keyword evidence="2 6" id="KW-0812">Transmembrane</keyword>
<feature type="transmembrane region" description="Helical" evidence="6">
    <location>
        <begin position="110"/>
        <end position="130"/>
    </location>
</feature>
<evidence type="ECO:0000256" key="4">
    <source>
        <dbReference type="ARBA" id="ARBA00023136"/>
    </source>
</evidence>
<sequence length="548" mass="59364">MATTLTIDSPSTTSSTTPCTPTPEIIDAPSLQSAKTSPPSPLEPAVPDKPDIEHVYVQNDPRKWSPARKALVLSIISGASMIAGLASNIYNPGILQVKSELHATSGQISLSLALFILIQGAIPLLWSVISEIKGRKIVYITSITIAVVGCIVAALAQTIDVLIGMRCLQALGTSAVMTIGAATLADVYDQAERGTMMGIYYAAPLLGPSLGPILGGILTQFFSWRATFWFLVIFMGCCLAAFLFFFRDTFRMERSLLYQTVLKRVKAQQHEKELFASRRSSMTTLRGPSGKSTPAPDLEAGEEKEAAAAPPAQAYEIRLSLKDVNPLPPLVLILRRWNNLVILTASGLIFGFSYCISYTCSLTLEEKYNYDALKTGLVLLSYGVGCMFGSVLGGRWSDHVLKQLKAHGGSTVAEMRLQSTKVAMLFLPLSVIAYAWLAEKHTHIAPICVALFFAGFFSIWIYSSTLAYIVDANVGRSSSAVAANSCFRGLSAFIFAEVAVPLQNKIGDGGLYSLWTGLLIICELLILLVLYKGGRWRERAEAHEARGS</sequence>
<keyword evidence="9" id="KW-1185">Reference proteome</keyword>